<dbReference type="EMBL" id="JAWWNJ010000064">
    <property type="protein sequence ID" value="KAK7012683.1"/>
    <property type="molecule type" value="Genomic_DNA"/>
</dbReference>
<dbReference type="Proteomes" id="UP001362999">
    <property type="component" value="Unassembled WGS sequence"/>
</dbReference>
<evidence type="ECO:0000313" key="1">
    <source>
        <dbReference type="EMBL" id="KAK7012683.1"/>
    </source>
</evidence>
<organism evidence="1 2">
    <name type="scientific">Favolaschia claudopus</name>
    <dbReference type="NCBI Taxonomy" id="2862362"/>
    <lineage>
        <taxon>Eukaryota</taxon>
        <taxon>Fungi</taxon>
        <taxon>Dikarya</taxon>
        <taxon>Basidiomycota</taxon>
        <taxon>Agaricomycotina</taxon>
        <taxon>Agaricomycetes</taxon>
        <taxon>Agaricomycetidae</taxon>
        <taxon>Agaricales</taxon>
        <taxon>Marasmiineae</taxon>
        <taxon>Mycenaceae</taxon>
        <taxon>Favolaschia</taxon>
    </lineage>
</organism>
<accession>A0AAW0AIN1</accession>
<reference evidence="1 2" key="1">
    <citation type="journal article" date="2024" name="J Genomics">
        <title>Draft genome sequencing and assembly of Favolaschia claudopus CIRM-BRFM 2984 isolated from oak limbs.</title>
        <authorList>
            <person name="Navarro D."/>
            <person name="Drula E."/>
            <person name="Chaduli D."/>
            <person name="Cazenave R."/>
            <person name="Ahrendt S."/>
            <person name="Wang J."/>
            <person name="Lipzen A."/>
            <person name="Daum C."/>
            <person name="Barry K."/>
            <person name="Grigoriev I.V."/>
            <person name="Favel A."/>
            <person name="Rosso M.N."/>
            <person name="Martin F."/>
        </authorList>
    </citation>
    <scope>NUCLEOTIDE SEQUENCE [LARGE SCALE GENOMIC DNA]</scope>
    <source>
        <strain evidence="1 2">CIRM-BRFM 2984</strain>
    </source>
</reference>
<dbReference type="AlphaFoldDB" id="A0AAW0AIN1"/>
<comment type="caution">
    <text evidence="1">The sequence shown here is derived from an EMBL/GenBank/DDBJ whole genome shotgun (WGS) entry which is preliminary data.</text>
</comment>
<keyword evidence="2" id="KW-1185">Reference proteome</keyword>
<proteinExistence type="predicted"/>
<dbReference type="InterPro" id="IPR029058">
    <property type="entry name" value="AB_hydrolase_fold"/>
</dbReference>
<evidence type="ECO:0000313" key="2">
    <source>
        <dbReference type="Proteomes" id="UP001362999"/>
    </source>
</evidence>
<name>A0AAW0AIN1_9AGAR</name>
<sequence>MCAPVQCRRKDANHSEIRLPFHISQNWSHIPLTCDFDRGSIASIIISYCLPVPYDKYISHTLLSLTSCFNLFHLLHSQMAQLLMQDFVIPTALETDVLPMRAKRYRPSHPIPTGKKKVALVFTSTTGAPGEAWQTSIERLFEIQHICKRRTKTLVSEAWALELPNHESAAIIGDDPVAFDAKPDASSWLARALRRFVCSNITSVDIIIPVGYADSCPALVLATVGMDLHRHPMIILVEPSMTTHQVVTAGVKTRWSHLQPREASSCASSQYDTPSILSDLCRTHPVHGIFGGKSPL</sequence>
<protein>
    <submittedName>
        <fullName evidence="1">Uncharacterized protein</fullName>
    </submittedName>
</protein>
<dbReference type="Gene3D" id="3.40.50.1820">
    <property type="entry name" value="alpha/beta hydrolase"/>
    <property type="match status" value="1"/>
</dbReference>
<gene>
    <name evidence="1" type="ORF">R3P38DRAFT_1574324</name>
</gene>